<dbReference type="Gene3D" id="1.10.510.10">
    <property type="entry name" value="Transferase(Phosphotransferase) domain 1"/>
    <property type="match status" value="1"/>
</dbReference>
<keyword evidence="7" id="KW-1185">Reference proteome</keyword>
<keyword evidence="1" id="KW-0723">Serine/threonine-protein kinase</keyword>
<dbReference type="InterPro" id="IPR050494">
    <property type="entry name" value="Ser_Thr_dual-spec_kinase"/>
</dbReference>
<evidence type="ECO:0008006" key="8">
    <source>
        <dbReference type="Google" id="ProtNLM"/>
    </source>
</evidence>
<reference evidence="6" key="1">
    <citation type="journal article" date="2020" name="Stud. Mycol.">
        <title>101 Dothideomycetes genomes: a test case for predicting lifestyles and emergence of pathogens.</title>
        <authorList>
            <person name="Haridas S."/>
            <person name="Albert R."/>
            <person name="Binder M."/>
            <person name="Bloem J."/>
            <person name="Labutti K."/>
            <person name="Salamov A."/>
            <person name="Andreopoulos B."/>
            <person name="Baker S."/>
            <person name="Barry K."/>
            <person name="Bills G."/>
            <person name="Bluhm B."/>
            <person name="Cannon C."/>
            <person name="Castanera R."/>
            <person name="Culley D."/>
            <person name="Daum C."/>
            <person name="Ezra D."/>
            <person name="Gonzalez J."/>
            <person name="Henrissat B."/>
            <person name="Kuo A."/>
            <person name="Liang C."/>
            <person name="Lipzen A."/>
            <person name="Lutzoni F."/>
            <person name="Magnuson J."/>
            <person name="Mondo S."/>
            <person name="Nolan M."/>
            <person name="Ohm R."/>
            <person name="Pangilinan J."/>
            <person name="Park H.-J."/>
            <person name="Ramirez L."/>
            <person name="Alfaro M."/>
            <person name="Sun H."/>
            <person name="Tritt A."/>
            <person name="Yoshinaga Y."/>
            <person name="Zwiers L.-H."/>
            <person name="Turgeon B."/>
            <person name="Goodwin S."/>
            <person name="Spatafora J."/>
            <person name="Crous P."/>
            <person name="Grigoriev I."/>
        </authorList>
    </citation>
    <scope>NUCLEOTIDE SEQUENCE</scope>
    <source>
        <strain evidence="6">CBS 175.79</strain>
    </source>
</reference>
<keyword evidence="3" id="KW-0547">Nucleotide-binding</keyword>
<dbReference type="EMBL" id="ML978075">
    <property type="protein sequence ID" value="KAF2010792.1"/>
    <property type="molecule type" value="Genomic_DNA"/>
</dbReference>
<dbReference type="GeneID" id="54289773"/>
<evidence type="ECO:0000256" key="5">
    <source>
        <dbReference type="ARBA" id="ARBA00022840"/>
    </source>
</evidence>
<protein>
    <recommendedName>
        <fullName evidence="8">Protein kinase domain-containing protein</fullName>
    </recommendedName>
</protein>
<organism evidence="6 7">
    <name type="scientific">Aaosphaeria arxii CBS 175.79</name>
    <dbReference type="NCBI Taxonomy" id="1450172"/>
    <lineage>
        <taxon>Eukaryota</taxon>
        <taxon>Fungi</taxon>
        <taxon>Dikarya</taxon>
        <taxon>Ascomycota</taxon>
        <taxon>Pezizomycotina</taxon>
        <taxon>Dothideomycetes</taxon>
        <taxon>Pleosporomycetidae</taxon>
        <taxon>Pleosporales</taxon>
        <taxon>Pleosporales incertae sedis</taxon>
        <taxon>Aaosphaeria</taxon>
    </lineage>
</organism>
<keyword evidence="4" id="KW-0418">Kinase</keyword>
<dbReference type="SUPFAM" id="SSF56112">
    <property type="entry name" value="Protein kinase-like (PK-like)"/>
    <property type="match status" value="1"/>
</dbReference>
<evidence type="ECO:0000313" key="7">
    <source>
        <dbReference type="Proteomes" id="UP000799778"/>
    </source>
</evidence>
<proteinExistence type="predicted"/>
<accession>A0A6A5XCS1</accession>
<keyword evidence="2" id="KW-0808">Transferase</keyword>
<evidence type="ECO:0000256" key="4">
    <source>
        <dbReference type="ARBA" id="ARBA00022777"/>
    </source>
</evidence>
<sequence>MASLEEPAILEKSAYDEYKNPLPQAIREDRTIYLSRNQFGPISNIPKALGRIAITDYGFSAKGTVRTMEQFKQSHCVLLNLGVMLWDLFGKQSLFQELDIEANYDDKLHLACITALLGPPPSALLQRGKRTSLFYDLNDQLQYKGDIPSLDFASSVEQIPEDDKELFIKFAKRLLTWDPKERSSAKELLGDPFLQQ</sequence>
<dbReference type="Proteomes" id="UP000799778">
    <property type="component" value="Unassembled WGS sequence"/>
</dbReference>
<name>A0A6A5XCS1_9PLEO</name>
<dbReference type="RefSeq" id="XP_033379131.1">
    <property type="nucleotide sequence ID" value="XM_033532376.1"/>
</dbReference>
<evidence type="ECO:0000256" key="1">
    <source>
        <dbReference type="ARBA" id="ARBA00022527"/>
    </source>
</evidence>
<dbReference type="InterPro" id="IPR011009">
    <property type="entry name" value="Kinase-like_dom_sf"/>
</dbReference>
<evidence type="ECO:0000313" key="6">
    <source>
        <dbReference type="EMBL" id="KAF2010792.1"/>
    </source>
</evidence>
<dbReference type="GO" id="GO:0004674">
    <property type="term" value="F:protein serine/threonine kinase activity"/>
    <property type="evidence" value="ECO:0007669"/>
    <property type="project" value="UniProtKB-KW"/>
</dbReference>
<evidence type="ECO:0000256" key="3">
    <source>
        <dbReference type="ARBA" id="ARBA00022741"/>
    </source>
</evidence>
<keyword evidence="5" id="KW-0067">ATP-binding</keyword>
<dbReference type="PANTHER" id="PTHR24058">
    <property type="entry name" value="DUAL SPECIFICITY PROTEIN KINASE"/>
    <property type="match status" value="1"/>
</dbReference>
<dbReference type="OrthoDB" id="3739509at2759"/>
<dbReference type="GO" id="GO:0005524">
    <property type="term" value="F:ATP binding"/>
    <property type="evidence" value="ECO:0007669"/>
    <property type="project" value="UniProtKB-KW"/>
</dbReference>
<evidence type="ECO:0000256" key="2">
    <source>
        <dbReference type="ARBA" id="ARBA00022679"/>
    </source>
</evidence>
<gene>
    <name evidence="6" type="ORF">BU24DRAFT_466569</name>
</gene>
<dbReference type="AlphaFoldDB" id="A0A6A5XCS1"/>